<gene>
    <name evidence="1" type="ORF">METZ01_LOCUS486242</name>
</gene>
<accession>A0A383CP38</accession>
<dbReference type="AlphaFoldDB" id="A0A383CP38"/>
<dbReference type="EMBL" id="UINC01210083">
    <property type="protein sequence ID" value="SVE33388.1"/>
    <property type="molecule type" value="Genomic_DNA"/>
</dbReference>
<organism evidence="1">
    <name type="scientific">marine metagenome</name>
    <dbReference type="NCBI Taxonomy" id="408172"/>
    <lineage>
        <taxon>unclassified sequences</taxon>
        <taxon>metagenomes</taxon>
        <taxon>ecological metagenomes</taxon>
    </lineage>
</organism>
<proteinExistence type="predicted"/>
<reference evidence="1" key="1">
    <citation type="submission" date="2018-05" db="EMBL/GenBank/DDBJ databases">
        <authorList>
            <person name="Lanie J.A."/>
            <person name="Ng W.-L."/>
            <person name="Kazmierczak K.M."/>
            <person name="Andrzejewski T.M."/>
            <person name="Davidsen T.M."/>
            <person name="Wayne K.J."/>
            <person name="Tettelin H."/>
            <person name="Glass J.I."/>
            <person name="Rusch D."/>
            <person name="Podicherti R."/>
            <person name="Tsui H.-C.T."/>
            <person name="Winkler M.E."/>
        </authorList>
    </citation>
    <scope>NUCLEOTIDE SEQUENCE</scope>
</reference>
<name>A0A383CP38_9ZZZZ</name>
<sequence>MNEKISCKCPFCKSTALLNNVAKITPLKKFAQFSFVLVANYI</sequence>
<evidence type="ECO:0000313" key="1">
    <source>
        <dbReference type="EMBL" id="SVE33388.1"/>
    </source>
</evidence>
<protein>
    <submittedName>
        <fullName evidence="1">Uncharacterized protein</fullName>
    </submittedName>
</protein>